<evidence type="ECO:0000313" key="2">
    <source>
        <dbReference type="EMBL" id="GLR19713.1"/>
    </source>
</evidence>
<dbReference type="SUPFAM" id="SSF48452">
    <property type="entry name" value="TPR-like"/>
    <property type="match status" value="1"/>
</dbReference>
<keyword evidence="1" id="KW-1133">Transmembrane helix</keyword>
<reference evidence="2" key="1">
    <citation type="journal article" date="2014" name="Int. J. Syst. Evol. Microbiol.">
        <title>Complete genome sequence of Corynebacterium casei LMG S-19264T (=DSM 44701T), isolated from a smear-ripened cheese.</title>
        <authorList>
            <consortium name="US DOE Joint Genome Institute (JGI-PGF)"/>
            <person name="Walter F."/>
            <person name="Albersmeier A."/>
            <person name="Kalinowski J."/>
            <person name="Ruckert C."/>
        </authorList>
    </citation>
    <scope>NUCLEOTIDE SEQUENCE</scope>
    <source>
        <strain evidence="2">NBRC 108769</strain>
    </source>
</reference>
<keyword evidence="1" id="KW-0472">Membrane</keyword>
<evidence type="ECO:0000313" key="3">
    <source>
        <dbReference type="Proteomes" id="UP001156666"/>
    </source>
</evidence>
<dbReference type="EMBL" id="BSOH01000032">
    <property type="protein sequence ID" value="GLR19713.1"/>
    <property type="molecule type" value="Genomic_DNA"/>
</dbReference>
<gene>
    <name evidence="2" type="ORF">GCM10007940_43290</name>
</gene>
<protein>
    <recommendedName>
        <fullName evidence="4">Tetratricopeptide repeat protein</fullName>
    </recommendedName>
</protein>
<dbReference type="Proteomes" id="UP001156666">
    <property type="component" value="Unassembled WGS sequence"/>
</dbReference>
<feature type="transmembrane region" description="Helical" evidence="1">
    <location>
        <begin position="73"/>
        <end position="94"/>
    </location>
</feature>
<dbReference type="RefSeq" id="WP_235295431.1">
    <property type="nucleotide sequence ID" value="NZ_BSOH01000032.1"/>
</dbReference>
<accession>A0AA37SY09</accession>
<proteinExistence type="predicted"/>
<evidence type="ECO:0000256" key="1">
    <source>
        <dbReference type="SAM" id="Phobius"/>
    </source>
</evidence>
<organism evidence="2 3">
    <name type="scientific">Portibacter lacus</name>
    <dbReference type="NCBI Taxonomy" id="1099794"/>
    <lineage>
        <taxon>Bacteria</taxon>
        <taxon>Pseudomonadati</taxon>
        <taxon>Bacteroidota</taxon>
        <taxon>Saprospiria</taxon>
        <taxon>Saprospirales</taxon>
        <taxon>Haliscomenobacteraceae</taxon>
        <taxon>Portibacter</taxon>
    </lineage>
</organism>
<dbReference type="AlphaFoldDB" id="A0AA37SY09"/>
<sequence length="242" mass="27804">MDKKTLIDKYIISELNKEEQVQFDQWMKEDEKFRNDVQFYSNLSVVAESHEKDVLSARLTKVEDKMGNKKKSLIRRVLLIVLGVLLLVAAFVGYRLDKMKNTPSGIYATHFEVYPNVYYPTTRGNGDLMTKAFMAYENGDYVAAADLLEERIKTSEAIELKFYQAMAYAGMGNLPLAIKNLENIRRFQSAYYDECLWYLGLFYLKLGNAPAAIDRFQTFYEVSDDAAKKKVAADAIRMLNAN</sequence>
<reference evidence="2" key="2">
    <citation type="submission" date="2023-01" db="EMBL/GenBank/DDBJ databases">
        <title>Draft genome sequence of Portibacter lacus strain NBRC 108769.</title>
        <authorList>
            <person name="Sun Q."/>
            <person name="Mori K."/>
        </authorList>
    </citation>
    <scope>NUCLEOTIDE SEQUENCE</scope>
    <source>
        <strain evidence="2">NBRC 108769</strain>
    </source>
</reference>
<evidence type="ECO:0008006" key="4">
    <source>
        <dbReference type="Google" id="ProtNLM"/>
    </source>
</evidence>
<comment type="caution">
    <text evidence="2">The sequence shown here is derived from an EMBL/GenBank/DDBJ whole genome shotgun (WGS) entry which is preliminary data.</text>
</comment>
<keyword evidence="1" id="KW-0812">Transmembrane</keyword>
<dbReference type="Gene3D" id="1.25.40.10">
    <property type="entry name" value="Tetratricopeptide repeat domain"/>
    <property type="match status" value="1"/>
</dbReference>
<keyword evidence="3" id="KW-1185">Reference proteome</keyword>
<dbReference type="InterPro" id="IPR011990">
    <property type="entry name" value="TPR-like_helical_dom_sf"/>
</dbReference>
<name>A0AA37SY09_9BACT</name>